<proteinExistence type="predicted"/>
<evidence type="ECO:0000313" key="1">
    <source>
        <dbReference type="EMBL" id="GAG58756.1"/>
    </source>
</evidence>
<dbReference type="EMBL" id="BART01002252">
    <property type="protein sequence ID" value="GAG58756.1"/>
    <property type="molecule type" value="Genomic_DNA"/>
</dbReference>
<dbReference type="AlphaFoldDB" id="X1AF67"/>
<comment type="caution">
    <text evidence="1">The sequence shown here is derived from an EMBL/GenBank/DDBJ whole genome shotgun (WGS) entry which is preliminary data.</text>
</comment>
<name>X1AF67_9ZZZZ</name>
<organism evidence="1">
    <name type="scientific">marine sediment metagenome</name>
    <dbReference type="NCBI Taxonomy" id="412755"/>
    <lineage>
        <taxon>unclassified sequences</taxon>
        <taxon>metagenomes</taxon>
        <taxon>ecological metagenomes</taxon>
    </lineage>
</organism>
<sequence>MTLHEIRETIEVPTVELDANGFGIVQKKINLTSRKRHIINHLDIFQDAIPYPDGAPILYIEWFVSPYPIIYGNNDLTQTLPNRGAMAGNDTVLMKAMCSNYQPDQFFNIETFPNQFLGAAPTFQFFSPHLYITGFIHGEAGAIVSNLAFSFYVATDDKKAGLVPYGLGLIRERSVAQGLNLVQQGRTIPPARNVGQIFPMWKYGGARPERMLRGDALADFFLPYASNDSEKMVNTANIRTYVKAARTMQGFDQAFGAFDAAKGQIPDWLRLHLNRGLVAGPIRAQQPPRKLADNGNTLMF</sequence>
<gene>
    <name evidence="1" type="ORF">S01H4_07035</name>
</gene>
<accession>X1AF67</accession>
<reference evidence="1" key="1">
    <citation type="journal article" date="2014" name="Front. Microbiol.">
        <title>High frequency of phylogenetically diverse reductive dehalogenase-homologous genes in deep subseafloor sedimentary metagenomes.</title>
        <authorList>
            <person name="Kawai M."/>
            <person name="Futagami T."/>
            <person name="Toyoda A."/>
            <person name="Takaki Y."/>
            <person name="Nishi S."/>
            <person name="Hori S."/>
            <person name="Arai W."/>
            <person name="Tsubouchi T."/>
            <person name="Morono Y."/>
            <person name="Uchiyama I."/>
            <person name="Ito T."/>
            <person name="Fujiyama A."/>
            <person name="Inagaki F."/>
            <person name="Takami H."/>
        </authorList>
    </citation>
    <scope>NUCLEOTIDE SEQUENCE</scope>
    <source>
        <strain evidence="1">Expedition CK06-06</strain>
    </source>
</reference>
<protein>
    <submittedName>
        <fullName evidence="1">Uncharacterized protein</fullName>
    </submittedName>
</protein>